<keyword evidence="1" id="KW-0472">Membrane</keyword>
<dbReference type="Gene3D" id="1.25.40.10">
    <property type="entry name" value="Tetratricopeptide repeat domain"/>
    <property type="match status" value="1"/>
</dbReference>
<keyword evidence="1" id="KW-1133">Transmembrane helix</keyword>
<evidence type="ECO:0000313" key="2">
    <source>
        <dbReference type="EMBL" id="SMP00322.1"/>
    </source>
</evidence>
<feature type="transmembrane region" description="Helical" evidence="1">
    <location>
        <begin position="12"/>
        <end position="31"/>
    </location>
</feature>
<dbReference type="EMBL" id="FXTX01000001">
    <property type="protein sequence ID" value="SMP00322.1"/>
    <property type="molecule type" value="Genomic_DNA"/>
</dbReference>
<reference evidence="2" key="1">
    <citation type="submission" date="2017-05" db="EMBL/GenBank/DDBJ databases">
        <authorList>
            <person name="Varghese N."/>
            <person name="Submissions S."/>
        </authorList>
    </citation>
    <scope>NUCLEOTIDE SEQUENCE</scope>
    <source>
        <strain evidence="2">DSM 18763</strain>
    </source>
</reference>
<dbReference type="Proteomes" id="UP001157947">
    <property type="component" value="Unassembled WGS sequence"/>
</dbReference>
<keyword evidence="1" id="KW-0812">Transmembrane</keyword>
<evidence type="ECO:0000256" key="1">
    <source>
        <dbReference type="SAM" id="Phobius"/>
    </source>
</evidence>
<sequence>MYNVPKSEPVILYREIVALFVIFIIILYLLYPADKILELVQKEESNIDLTITYLEKIQKTNPADISIWERLLELYIRKGDYNKANDLIEKMGNYPKEDISSKAVLLRFILNKNLYYATNNQKYRLILSNMAENLLEGFKDDKIRLAELYKDYLSLAMPDKALFFAKELAILYLKEKDFKNAKIWLENVYKQALATSNFDEALKALKALISIEPTNITYYENLAKIYIAKKEYKEASNIYLQLAEKDITKRKIYIIKAIKTLQSGNMLSDAAELAKRNEKLLIHNKADFEFLMKLYIATGKLEYAKELAIMYGKSVGALK</sequence>
<dbReference type="RefSeq" id="WP_265133746.1">
    <property type="nucleotide sequence ID" value="NZ_FXTX01000001.1"/>
</dbReference>
<dbReference type="InterPro" id="IPR011990">
    <property type="entry name" value="TPR-like_helical_dom_sf"/>
</dbReference>
<evidence type="ECO:0000313" key="3">
    <source>
        <dbReference type="Proteomes" id="UP001157947"/>
    </source>
</evidence>
<dbReference type="SUPFAM" id="SSF81901">
    <property type="entry name" value="HCP-like"/>
    <property type="match status" value="1"/>
</dbReference>
<name>A0AA46ACM7_9AQUI</name>
<accession>A0AA46ACM7</accession>
<dbReference type="Pfam" id="PF14559">
    <property type="entry name" value="TPR_19"/>
    <property type="match status" value="1"/>
</dbReference>
<comment type="caution">
    <text evidence="2">The sequence shown here is derived from an EMBL/GenBank/DDBJ whole genome shotgun (WGS) entry which is preliminary data.</text>
</comment>
<keyword evidence="3" id="KW-1185">Reference proteome</keyword>
<evidence type="ECO:0008006" key="4">
    <source>
        <dbReference type="Google" id="ProtNLM"/>
    </source>
</evidence>
<gene>
    <name evidence="2" type="ORF">SAMN06264868_10155</name>
</gene>
<protein>
    <recommendedName>
        <fullName evidence="4">Tetratricopeptide repeat protein</fullName>
    </recommendedName>
</protein>
<proteinExistence type="predicted"/>
<organism evidence="2 3">
    <name type="scientific">Venenivibrio stagnispumantis</name>
    <dbReference type="NCBI Taxonomy" id="407998"/>
    <lineage>
        <taxon>Bacteria</taxon>
        <taxon>Pseudomonadati</taxon>
        <taxon>Aquificota</taxon>
        <taxon>Aquificia</taxon>
        <taxon>Aquificales</taxon>
        <taxon>Hydrogenothermaceae</taxon>
        <taxon>Venenivibrio</taxon>
    </lineage>
</organism>
<dbReference type="AlphaFoldDB" id="A0AA46ACM7"/>